<dbReference type="PANTHER" id="PTHR42988:SF2">
    <property type="entry name" value="CYCLIC NUCLEOTIDE PHOSPHODIESTERASE CBUA0032-RELATED"/>
    <property type="match status" value="1"/>
</dbReference>
<comment type="caution">
    <text evidence="6">The sequence shown here is derived from an EMBL/GenBank/DDBJ whole genome shotgun (WGS) entry which is preliminary data.</text>
</comment>
<dbReference type="InterPro" id="IPR042283">
    <property type="entry name" value="GpdQ_catalytic"/>
</dbReference>
<evidence type="ECO:0000256" key="3">
    <source>
        <dbReference type="ARBA" id="ARBA00023004"/>
    </source>
</evidence>
<accession>A0A932CLR1</accession>
<proteinExistence type="inferred from homology"/>
<comment type="similarity">
    <text evidence="4">Belongs to the cyclic nucleotide phosphodiesterase class-III family.</text>
</comment>
<dbReference type="InterPro" id="IPR042281">
    <property type="entry name" value="GpdQ_beta-strand"/>
</dbReference>
<dbReference type="GO" id="GO:0004112">
    <property type="term" value="F:cyclic-nucleotide phosphodiesterase activity"/>
    <property type="evidence" value="ECO:0007669"/>
    <property type="project" value="InterPro"/>
</dbReference>
<evidence type="ECO:0000313" key="7">
    <source>
        <dbReference type="Proteomes" id="UP000769766"/>
    </source>
</evidence>
<evidence type="ECO:0000259" key="5">
    <source>
        <dbReference type="Pfam" id="PF00149"/>
    </source>
</evidence>
<keyword evidence="1" id="KW-0479">Metal-binding</keyword>
<keyword evidence="3" id="KW-0408">Iron</keyword>
<dbReference type="GO" id="GO:0046872">
    <property type="term" value="F:metal ion binding"/>
    <property type="evidence" value="ECO:0007669"/>
    <property type="project" value="UniProtKB-KW"/>
</dbReference>
<dbReference type="InterPro" id="IPR026575">
    <property type="entry name" value="GpdQ/CpdA-like"/>
</dbReference>
<dbReference type="CDD" id="cd07402">
    <property type="entry name" value="MPP_GpdQ"/>
    <property type="match status" value="1"/>
</dbReference>
<dbReference type="InterPro" id="IPR004843">
    <property type="entry name" value="Calcineurin-like_PHP"/>
</dbReference>
<reference evidence="6" key="1">
    <citation type="submission" date="2020-07" db="EMBL/GenBank/DDBJ databases">
        <title>Huge and variable diversity of episymbiotic CPR bacteria and DPANN archaea in groundwater ecosystems.</title>
        <authorList>
            <person name="He C.Y."/>
            <person name="Keren R."/>
            <person name="Whittaker M."/>
            <person name="Farag I.F."/>
            <person name="Doudna J."/>
            <person name="Cate J.H.D."/>
            <person name="Banfield J.F."/>
        </authorList>
    </citation>
    <scope>NUCLEOTIDE SEQUENCE</scope>
    <source>
        <strain evidence="6">NC_groundwater_672_Ag_B-0.1um_62_36</strain>
    </source>
</reference>
<dbReference type="EMBL" id="JACPRF010000034">
    <property type="protein sequence ID" value="MBI2875479.1"/>
    <property type="molecule type" value="Genomic_DNA"/>
</dbReference>
<dbReference type="AlphaFoldDB" id="A0A932CLR1"/>
<name>A0A932CLR1_UNCTE</name>
<dbReference type="InterPro" id="IPR029052">
    <property type="entry name" value="Metallo-depent_PP-like"/>
</dbReference>
<evidence type="ECO:0000256" key="4">
    <source>
        <dbReference type="ARBA" id="ARBA00025742"/>
    </source>
</evidence>
<gene>
    <name evidence="6" type="ORF">HYY20_01200</name>
</gene>
<protein>
    <submittedName>
        <fullName evidence="6">Phosphodiesterase</fullName>
    </submittedName>
</protein>
<dbReference type="Gene3D" id="3.30.750.180">
    <property type="entry name" value="GpdQ, beta-strand dimerisation domain"/>
    <property type="match status" value="1"/>
</dbReference>
<evidence type="ECO:0000256" key="1">
    <source>
        <dbReference type="ARBA" id="ARBA00022723"/>
    </source>
</evidence>
<dbReference type="Gene3D" id="3.60.21.40">
    <property type="entry name" value="GpdQ, catalytic alpha/beta sandwich domain"/>
    <property type="match status" value="1"/>
</dbReference>
<evidence type="ECO:0000313" key="6">
    <source>
        <dbReference type="EMBL" id="MBI2875479.1"/>
    </source>
</evidence>
<dbReference type="Pfam" id="PF00149">
    <property type="entry name" value="Metallophos"/>
    <property type="match status" value="1"/>
</dbReference>
<dbReference type="InterPro" id="IPR050884">
    <property type="entry name" value="CNP_phosphodiesterase-III"/>
</dbReference>
<evidence type="ECO:0000256" key="2">
    <source>
        <dbReference type="ARBA" id="ARBA00022801"/>
    </source>
</evidence>
<organism evidence="6 7">
    <name type="scientific">Tectimicrobiota bacterium</name>
    <dbReference type="NCBI Taxonomy" id="2528274"/>
    <lineage>
        <taxon>Bacteria</taxon>
        <taxon>Pseudomonadati</taxon>
        <taxon>Nitrospinota/Tectimicrobiota group</taxon>
        <taxon>Candidatus Tectimicrobiota</taxon>
    </lineage>
</organism>
<sequence length="300" mass="33220">MIIAQITDLHVVGRDQLCYGRVPTNAQLKEAVDHINGLHPRPDVVIASGDLTDHGFAEEYEVLREILSALAPPLYVVPGNHDNRDLLLKAFSDQAYLGRSGAPVAHYAIEEYPVRLIGLDTTVPGHHHGLLCEERLAWLDETLCAEPHRPTLIFMHHPPFRTGVRWMDGVGLYGGRKMEEIVSRHPQVARVACGHLHRPIQVAWGGTIACTTPSTCHQVALNLGETGAFELIMEPRTIQLHVLDPGYGLVSHTSYISGDKAFLPTSESEKWTIAALMEVFKRTYEELCLTEFDAESGVEG</sequence>
<feature type="domain" description="Calcineurin-like phosphoesterase" evidence="5">
    <location>
        <begin position="2"/>
        <end position="199"/>
    </location>
</feature>
<dbReference type="SUPFAM" id="SSF56300">
    <property type="entry name" value="Metallo-dependent phosphatases"/>
    <property type="match status" value="1"/>
</dbReference>
<keyword evidence="2" id="KW-0378">Hydrolase</keyword>
<dbReference type="PANTHER" id="PTHR42988">
    <property type="entry name" value="PHOSPHOHYDROLASE"/>
    <property type="match status" value="1"/>
</dbReference>
<dbReference type="Proteomes" id="UP000769766">
    <property type="component" value="Unassembled WGS sequence"/>
</dbReference>